<evidence type="ECO:0000256" key="1">
    <source>
        <dbReference type="SAM" id="MobiDB-lite"/>
    </source>
</evidence>
<dbReference type="Pfam" id="PF02010">
    <property type="entry name" value="REJ"/>
    <property type="match status" value="1"/>
</dbReference>
<proteinExistence type="predicted"/>
<evidence type="ECO:0000256" key="3">
    <source>
        <dbReference type="SAM" id="SignalP"/>
    </source>
</evidence>
<dbReference type="InterPro" id="IPR016187">
    <property type="entry name" value="CTDL_fold"/>
</dbReference>
<feature type="compositionally biased region" description="Low complexity" evidence="1">
    <location>
        <begin position="1586"/>
        <end position="1595"/>
    </location>
</feature>
<organism evidence="5 6">
    <name type="scientific">Dunaliella salina</name>
    <name type="common">Green alga</name>
    <name type="synonym">Protococcus salinus</name>
    <dbReference type="NCBI Taxonomy" id="3046"/>
    <lineage>
        <taxon>Eukaryota</taxon>
        <taxon>Viridiplantae</taxon>
        <taxon>Chlorophyta</taxon>
        <taxon>core chlorophytes</taxon>
        <taxon>Chlorophyceae</taxon>
        <taxon>CS clade</taxon>
        <taxon>Chlamydomonadales</taxon>
        <taxon>Dunaliellaceae</taxon>
        <taxon>Dunaliella</taxon>
    </lineage>
</organism>
<feature type="compositionally biased region" description="Gly residues" evidence="1">
    <location>
        <begin position="1556"/>
        <end position="1567"/>
    </location>
</feature>
<dbReference type="SMART" id="SM00034">
    <property type="entry name" value="CLECT"/>
    <property type="match status" value="1"/>
</dbReference>
<dbReference type="Proteomes" id="UP000815325">
    <property type="component" value="Unassembled WGS sequence"/>
</dbReference>
<reference evidence="5" key="1">
    <citation type="submission" date="2017-08" db="EMBL/GenBank/DDBJ databases">
        <authorList>
            <person name="Polle J.E."/>
            <person name="Barry K."/>
            <person name="Cushman J."/>
            <person name="Schmutz J."/>
            <person name="Tran D."/>
            <person name="Hathwaick L.T."/>
            <person name="Yim W.C."/>
            <person name="Jenkins J."/>
            <person name="Mckie-Krisberg Z.M."/>
            <person name="Prochnik S."/>
            <person name="Lindquist E."/>
            <person name="Dockter R.B."/>
            <person name="Adam C."/>
            <person name="Molina H."/>
            <person name="Bunkerborg J."/>
            <person name="Jin E."/>
            <person name="Buchheim M."/>
            <person name="Magnuson J."/>
        </authorList>
    </citation>
    <scope>NUCLEOTIDE SEQUENCE</scope>
    <source>
        <strain evidence="5">CCAP 19/18</strain>
    </source>
</reference>
<feature type="signal peptide" evidence="3">
    <location>
        <begin position="1"/>
        <end position="25"/>
    </location>
</feature>
<feature type="region of interest" description="Disordered" evidence="1">
    <location>
        <begin position="1541"/>
        <end position="1611"/>
    </location>
</feature>
<dbReference type="CDD" id="cd00037">
    <property type="entry name" value="CLECT"/>
    <property type="match status" value="1"/>
</dbReference>
<dbReference type="InterPro" id="IPR002859">
    <property type="entry name" value="PKD/REJ-like"/>
</dbReference>
<evidence type="ECO:0000256" key="2">
    <source>
        <dbReference type="SAM" id="Phobius"/>
    </source>
</evidence>
<feature type="transmembrane region" description="Helical" evidence="2">
    <location>
        <begin position="1890"/>
        <end position="1911"/>
    </location>
</feature>
<feature type="compositionally biased region" description="Pro residues" evidence="1">
    <location>
        <begin position="1569"/>
        <end position="1582"/>
    </location>
</feature>
<dbReference type="InterPro" id="IPR001304">
    <property type="entry name" value="C-type_lectin-like"/>
</dbReference>
<dbReference type="SUPFAM" id="SSF56436">
    <property type="entry name" value="C-type lectin-like"/>
    <property type="match status" value="1"/>
</dbReference>
<evidence type="ECO:0000313" key="5">
    <source>
        <dbReference type="EMBL" id="KAF5837107.1"/>
    </source>
</evidence>
<evidence type="ECO:0000313" key="6">
    <source>
        <dbReference type="Proteomes" id="UP000815325"/>
    </source>
</evidence>
<name>A0ABQ7GRA4_DUNSA</name>
<keyword evidence="2" id="KW-0472">Membrane</keyword>
<comment type="caution">
    <text evidence="5">The sequence shown here is derived from an EMBL/GenBank/DDBJ whole genome shotgun (WGS) entry which is preliminary data.</text>
</comment>
<dbReference type="Gene3D" id="3.10.100.10">
    <property type="entry name" value="Mannose-Binding Protein A, subunit A"/>
    <property type="match status" value="1"/>
</dbReference>
<dbReference type="Pfam" id="PF00059">
    <property type="entry name" value="Lectin_C"/>
    <property type="match status" value="1"/>
</dbReference>
<keyword evidence="2" id="KW-1133">Transmembrane helix</keyword>
<dbReference type="EMBL" id="MU069628">
    <property type="protein sequence ID" value="KAF5837107.1"/>
    <property type="molecule type" value="Genomic_DNA"/>
</dbReference>
<protein>
    <recommendedName>
        <fullName evidence="4">C-type lectin domain-containing protein</fullName>
    </recommendedName>
</protein>
<feature type="domain" description="C-type lectin" evidence="4">
    <location>
        <begin position="77"/>
        <end position="215"/>
    </location>
</feature>
<accession>A0ABQ7GRA4</accession>
<sequence length="1912" mass="201832">MVAMGAGNLLALFTTLVLAPLLALGDQHSVFSDIQVEALEQQPLQSDDEVFQGFASRGLLDGHLGTYPPTYPLPPIQPTEAVNYDGNTYQLYGLQEEDWKTFDMASEDCRSRRMNLATVSDGTEHESAMRALVNDYVDKNGEDYPDLKFWVGYKNMGEGLESVDGSDISYVAARLEGSDTCVYANRTAGDLQTLPTDSNMFTTTSCTEMYPYMCELSPCSICDTCVEKIRMEFTSQHNFGSDTAAATDEWASYCDSRDEYSDAQCDEATQAIAGSINVAGRPAALCGLLGDCDSADECEVKIMDGGPEEVEPIAFCTDTGVESGSIVGADVITNLTTAFNATDDDCLTSDDCDADEFCDLSGDASVKQCKTEDGLDKKEAKGVCTTKCELPFVKEAQRRQNLLFSDEDVCNVTAANQGSDECPAGFTCEEALDSCRVNFECNVIDGEAVLNGTECPGMCFRVALQLEDGNFTNDADAIIVQLNDLAQAFTAPCEEIFDDSSMELLGSATCSVSAEVRDVLMIQMSGDATVDVGSNLTLSSSQNTLRGYADPTNNFEGSITVDRCDSCTPPTPVLTGPASIREPCSGGGSDYGTVYIDGSSSFSASGRGVTNFTWGLDTASSECASSDALQNVITQASENSREFLELDNSTLTDMAENVPESGGSAKYCITLAVEDFLSKSESDAEHNFMIQSADSATPSVDVVLPDATTISTGLVLSASVDTSSVCNANEVAEYKWECEAEDGGTCPLLVDPEYSPSIVREITFSDLLTARITAGSSYRFLLSARLNDTSVDGPDGITEPSEPQASQVITFEADPLVALFTRDSPSGDYKRPGASQLITFDASASYDPSDPGDNVQPMRYTFSCQRPDGISDCFASDGDGLYTGDVNGAQWTVDLNKFVNDNDGNEDIFIMQVEVVKANREPATTTSTFRLLPQDAPTPVRARVNQFCDGQCPATSLSSEPLSFSVDILNEDDLTDATPSYSWTVNGVTVAASNLAGASPSADAASITIQGGDSILPRSGVIDVSCTVSVGDATGSAQTTVRLEGAPFCTNPNGCLIVTGAGNPPSQTFSDITFRVQARGFSGANALNYEFGFVDAEGNLQLTRVADSSPAAVLDAQQGAGREYRVYVKAIDSRNGGSSDGTLDSAQATFTLEEATDVDQAADDGASELDFEVLENTGSKSAVHSGMKKANAFKNAKANAGGNGGRRLLDDHVSPTEAKTTEGLQSTLRTLEGTDVRVADALGALTAISETTPSDTEQAILLAQIVRDAMQILDSNEFDSIGTVAVRQALSRLGLAANMLSEMCTGNCFTDTDDHWMIAMMVESTLDAAREVMSNSAASGVTTVAISAPIALAVSRNTIRATSTANVVFNAMVDGTTPEAGARFEDDTSANQFVNYCEDIDPDCASQERLALYLSHVTNPAIYTNSTDSFPGIPGITEVHFDEATSDPMAISGIFEVQFNFKDDGEAICRQDVDECNMVLTIPVSPDSMSMLDGKRAACVRITATNTESFTTEVVEKNKDVDSSSASLTCTVSRLGQYMLMSYTAPPSPPPPPSGTDGGDSPDGGGDPTPDPTPSSPPPSPAQPVDDPTTIPTPDQVLTIPEDQIGGECGGLPNKAITLELTFDLDAGDINDTDIQELEERLQVNLGRLVGLGDSGLNCPVQMTQSSQASGGNRRLLASTWDVAADLGNDTPARVVRKSRQLVGDTVQQDAATVQDTLLGDYTAQGGAVTVQSSSLTSSPNNFEGCANPDDTARQISATITIDFGNLLDSASAEQQETLSVEAASQMEEAVMNNITNYGAVVGDCPVLFSFGEGGTSASSGRRSLLQTDHQLAFATSDDANGDVVQDFYDSLGNVNFNAIDVSLAGNTYQVTGATLNSLSDALSSSATRVAMAASTMALAVLALMIASGIIL</sequence>
<feature type="chain" id="PRO_5046221566" description="C-type lectin domain-containing protein" evidence="3">
    <location>
        <begin position="26"/>
        <end position="1912"/>
    </location>
</feature>
<keyword evidence="3" id="KW-0732">Signal</keyword>
<dbReference type="InterPro" id="IPR016186">
    <property type="entry name" value="C-type_lectin-like/link_sf"/>
</dbReference>
<keyword evidence="2" id="KW-0812">Transmembrane</keyword>
<keyword evidence="6" id="KW-1185">Reference proteome</keyword>
<evidence type="ECO:0000259" key="4">
    <source>
        <dbReference type="SMART" id="SM00034"/>
    </source>
</evidence>
<gene>
    <name evidence="5" type="ORF">DUNSADRAFT_4830</name>
</gene>